<dbReference type="Pfam" id="PF00646">
    <property type="entry name" value="F-box"/>
    <property type="match status" value="1"/>
</dbReference>
<comment type="caution">
    <text evidence="2">The sequence shown here is derived from an EMBL/GenBank/DDBJ whole genome shotgun (WGS) entry which is preliminary data.</text>
</comment>
<dbReference type="PANTHER" id="PTHR34223">
    <property type="entry name" value="OS11G0201299 PROTEIN"/>
    <property type="match status" value="1"/>
</dbReference>
<sequence>METPHMDSGARAVDRLSELPDCIQDVDAGPQSILDDILSRVTSRQACRTSVLSRRWRHVWRAVPSRCIDIDQLESSAYHEVNKPAEEDHHLGFKSYQDASTDRLHRQMKQQHEFERFADRLTTQHDPSSPPLDTFQLRVSCVDLRRIARPQVDLARTRAPPRRVPPLLRQGRPSRSLYALGSMLPRPHRVPSPRPLDRCGCYCTDEKLVLALPRLTSLRINVSGCPPVVTAEAEMPSLVSASLLACSSDGDLDTLCSLRDARSLDLSGFLATSLLVVGESKQGVPMFRNLKTLLSECELGVECQVLRRFLRDRRTLP</sequence>
<name>A0AAV5EYA6_ELECO</name>
<protein>
    <recommendedName>
        <fullName evidence="1">F-box domain-containing protein</fullName>
    </recommendedName>
</protein>
<evidence type="ECO:0000313" key="3">
    <source>
        <dbReference type="Proteomes" id="UP001054889"/>
    </source>
</evidence>
<evidence type="ECO:0000259" key="1">
    <source>
        <dbReference type="Pfam" id="PF00646"/>
    </source>
</evidence>
<reference evidence="2" key="2">
    <citation type="submission" date="2021-12" db="EMBL/GenBank/DDBJ databases">
        <title>Resequencing data analysis of finger millet.</title>
        <authorList>
            <person name="Hatakeyama M."/>
            <person name="Aluri S."/>
            <person name="Balachadran M.T."/>
            <person name="Sivarajan S.R."/>
            <person name="Poveda L."/>
            <person name="Shimizu-Inatsugi R."/>
            <person name="Schlapbach R."/>
            <person name="Sreeman S.M."/>
            <person name="Shimizu K.K."/>
        </authorList>
    </citation>
    <scope>NUCLEOTIDE SEQUENCE</scope>
</reference>
<dbReference type="Proteomes" id="UP001054889">
    <property type="component" value="Unassembled WGS sequence"/>
</dbReference>
<proteinExistence type="predicted"/>
<dbReference type="PANTHER" id="PTHR34223:SF99">
    <property type="entry name" value="OS04G0440200 PROTEIN"/>
    <property type="match status" value="1"/>
</dbReference>
<dbReference type="InterPro" id="IPR001810">
    <property type="entry name" value="F-box_dom"/>
</dbReference>
<accession>A0AAV5EYA6</accession>
<reference evidence="2" key="1">
    <citation type="journal article" date="2018" name="DNA Res.">
        <title>Multiple hybrid de novo genome assembly of finger millet, an orphan allotetraploid crop.</title>
        <authorList>
            <person name="Hatakeyama M."/>
            <person name="Aluri S."/>
            <person name="Balachadran M.T."/>
            <person name="Sivarajan S.R."/>
            <person name="Patrignani A."/>
            <person name="Gruter S."/>
            <person name="Poveda L."/>
            <person name="Shimizu-Inatsugi R."/>
            <person name="Baeten J."/>
            <person name="Francoijs K.J."/>
            <person name="Nataraja K.N."/>
            <person name="Reddy Y.A.N."/>
            <person name="Phadnis S."/>
            <person name="Ravikumar R.L."/>
            <person name="Schlapbach R."/>
            <person name="Sreeman S.M."/>
            <person name="Shimizu K.K."/>
        </authorList>
    </citation>
    <scope>NUCLEOTIDE SEQUENCE</scope>
</reference>
<dbReference type="SUPFAM" id="SSF81383">
    <property type="entry name" value="F-box domain"/>
    <property type="match status" value="1"/>
</dbReference>
<organism evidence="2 3">
    <name type="scientific">Eleusine coracana subsp. coracana</name>
    <dbReference type="NCBI Taxonomy" id="191504"/>
    <lineage>
        <taxon>Eukaryota</taxon>
        <taxon>Viridiplantae</taxon>
        <taxon>Streptophyta</taxon>
        <taxon>Embryophyta</taxon>
        <taxon>Tracheophyta</taxon>
        <taxon>Spermatophyta</taxon>
        <taxon>Magnoliopsida</taxon>
        <taxon>Liliopsida</taxon>
        <taxon>Poales</taxon>
        <taxon>Poaceae</taxon>
        <taxon>PACMAD clade</taxon>
        <taxon>Chloridoideae</taxon>
        <taxon>Cynodonteae</taxon>
        <taxon>Eleusininae</taxon>
        <taxon>Eleusine</taxon>
    </lineage>
</organism>
<dbReference type="EMBL" id="BQKI01000079">
    <property type="protein sequence ID" value="GJN27559.1"/>
    <property type="molecule type" value="Genomic_DNA"/>
</dbReference>
<feature type="domain" description="F-box" evidence="1">
    <location>
        <begin position="30"/>
        <end position="64"/>
    </location>
</feature>
<dbReference type="InterPro" id="IPR036047">
    <property type="entry name" value="F-box-like_dom_sf"/>
</dbReference>
<dbReference type="AlphaFoldDB" id="A0AAV5EYA6"/>
<keyword evidence="3" id="KW-1185">Reference proteome</keyword>
<dbReference type="InterPro" id="IPR053197">
    <property type="entry name" value="F-box_SCFL_complex_component"/>
</dbReference>
<gene>
    <name evidence="2" type="primary">gb15589</name>
    <name evidence="2" type="ORF">PR202_gb15589</name>
</gene>
<evidence type="ECO:0000313" key="2">
    <source>
        <dbReference type="EMBL" id="GJN27559.1"/>
    </source>
</evidence>